<feature type="compositionally biased region" description="Polar residues" evidence="9">
    <location>
        <begin position="417"/>
        <end position="431"/>
    </location>
</feature>
<feature type="region of interest" description="Disordered" evidence="9">
    <location>
        <begin position="266"/>
        <end position="485"/>
    </location>
</feature>
<evidence type="ECO:0000313" key="12">
    <source>
        <dbReference type="EMBL" id="KAJ5089670.1"/>
    </source>
</evidence>
<dbReference type="OrthoDB" id="1305878at2759"/>
<dbReference type="GO" id="GO:0006511">
    <property type="term" value="P:ubiquitin-dependent protein catabolic process"/>
    <property type="evidence" value="ECO:0007669"/>
    <property type="project" value="TreeGrafter"/>
</dbReference>
<dbReference type="InterPro" id="IPR017907">
    <property type="entry name" value="Znf_RING_CS"/>
</dbReference>
<comment type="caution">
    <text evidence="12">The sequence shown here is derived from an EMBL/GenBank/DDBJ whole genome shotgun (WGS) entry which is preliminary data.</text>
</comment>
<dbReference type="GO" id="GO:0004842">
    <property type="term" value="F:ubiquitin-protein transferase activity"/>
    <property type="evidence" value="ECO:0007669"/>
    <property type="project" value="TreeGrafter"/>
</dbReference>
<dbReference type="InterPro" id="IPR001841">
    <property type="entry name" value="Znf_RING"/>
</dbReference>
<dbReference type="PANTHER" id="PTHR16079">
    <property type="entry name" value="UBIQUITIN LIGASE PROTEIN CHFR"/>
    <property type="match status" value="1"/>
</dbReference>
<dbReference type="InterPro" id="IPR043145">
    <property type="entry name" value="Znf_ZZ_sf"/>
</dbReference>
<keyword evidence="2 8" id="KW-0728">SH3 domain</keyword>
<feature type="region of interest" description="Disordered" evidence="9">
    <location>
        <begin position="108"/>
        <end position="219"/>
    </location>
</feature>
<dbReference type="RefSeq" id="XP_056471652.1">
    <property type="nucleotide sequence ID" value="XM_056620846.1"/>
</dbReference>
<keyword evidence="13" id="KW-1185">Reference proteome</keyword>
<dbReference type="SMART" id="SM00291">
    <property type="entry name" value="ZnF_ZZ"/>
    <property type="match status" value="2"/>
</dbReference>
<dbReference type="Pfam" id="PF00097">
    <property type="entry name" value="zf-C3HC4"/>
    <property type="match status" value="1"/>
</dbReference>
<keyword evidence="3" id="KW-0479">Metal-binding</keyword>
<dbReference type="SMART" id="SM00326">
    <property type="entry name" value="SH3"/>
    <property type="match status" value="1"/>
</dbReference>
<dbReference type="FunFam" id="2.30.30.40:FF:000313">
    <property type="entry name" value="SH3 domain protein"/>
    <property type="match status" value="1"/>
</dbReference>
<keyword evidence="5" id="KW-0862">Zinc</keyword>
<accession>A0A9W9K1T7</accession>
<evidence type="ECO:0000259" key="11">
    <source>
        <dbReference type="PROSITE" id="PS50089"/>
    </source>
</evidence>
<evidence type="ECO:0000256" key="4">
    <source>
        <dbReference type="ARBA" id="ARBA00022771"/>
    </source>
</evidence>
<dbReference type="SUPFAM" id="SSF57850">
    <property type="entry name" value="RING/U-box"/>
    <property type="match status" value="3"/>
</dbReference>
<dbReference type="PROSITE" id="PS00518">
    <property type="entry name" value="ZF_RING_1"/>
    <property type="match status" value="1"/>
</dbReference>
<keyword evidence="4 7" id="KW-0863">Zinc-finger</keyword>
<reference evidence="12" key="2">
    <citation type="journal article" date="2023" name="IMA Fungus">
        <title>Comparative genomic study of the Penicillium genus elucidates a diverse pangenome and 15 lateral gene transfer events.</title>
        <authorList>
            <person name="Petersen C."/>
            <person name="Sorensen T."/>
            <person name="Nielsen M.R."/>
            <person name="Sondergaard T.E."/>
            <person name="Sorensen J.L."/>
            <person name="Fitzpatrick D.A."/>
            <person name="Frisvad J.C."/>
            <person name="Nielsen K.L."/>
        </authorList>
    </citation>
    <scope>NUCLEOTIDE SEQUENCE</scope>
    <source>
        <strain evidence="12">IBT 30761</strain>
    </source>
</reference>
<dbReference type="GeneID" id="81359825"/>
<dbReference type="InterPro" id="IPR052256">
    <property type="entry name" value="E3_ubiquitin-ligase_CHFR"/>
</dbReference>
<feature type="domain" description="RING-type" evidence="11">
    <location>
        <begin position="18"/>
        <end position="69"/>
    </location>
</feature>
<dbReference type="InterPro" id="IPR001452">
    <property type="entry name" value="SH3_domain"/>
</dbReference>
<evidence type="ECO:0000256" key="6">
    <source>
        <dbReference type="ARBA" id="ARBA00022843"/>
    </source>
</evidence>
<feature type="compositionally biased region" description="Polar residues" evidence="9">
    <location>
        <begin position="339"/>
        <end position="359"/>
    </location>
</feature>
<dbReference type="SUPFAM" id="SSF50044">
    <property type="entry name" value="SH3-domain"/>
    <property type="match status" value="1"/>
</dbReference>
<dbReference type="InterPro" id="IPR036028">
    <property type="entry name" value="SH3-like_dom_sf"/>
</dbReference>
<proteinExistence type="inferred from homology"/>
<dbReference type="AlphaFoldDB" id="A0A9W9K1T7"/>
<dbReference type="GO" id="GO:0005634">
    <property type="term" value="C:nucleus"/>
    <property type="evidence" value="ECO:0007669"/>
    <property type="project" value="TreeGrafter"/>
</dbReference>
<feature type="compositionally biased region" description="Basic and acidic residues" evidence="9">
    <location>
        <begin position="131"/>
        <end position="210"/>
    </location>
</feature>
<feature type="domain" description="SH3" evidence="10">
    <location>
        <begin position="844"/>
        <end position="905"/>
    </location>
</feature>
<evidence type="ECO:0000256" key="1">
    <source>
        <dbReference type="ARBA" id="ARBA00008649"/>
    </source>
</evidence>
<feature type="compositionally biased region" description="Polar residues" evidence="9">
    <location>
        <begin position="278"/>
        <end position="305"/>
    </location>
</feature>
<dbReference type="PANTHER" id="PTHR16079:SF4">
    <property type="entry name" value="E3 UBIQUITIN-PROTEIN LIGASE CHFR"/>
    <property type="match status" value="1"/>
</dbReference>
<feature type="compositionally biased region" description="Basic and acidic residues" evidence="9">
    <location>
        <begin position="385"/>
        <end position="398"/>
    </location>
</feature>
<dbReference type="GO" id="GO:0008270">
    <property type="term" value="F:zinc ion binding"/>
    <property type="evidence" value="ECO:0007669"/>
    <property type="project" value="UniProtKB-KW"/>
</dbReference>
<feature type="compositionally biased region" description="Low complexity" evidence="9">
    <location>
        <begin position="816"/>
        <end position="829"/>
    </location>
</feature>
<dbReference type="Gene3D" id="3.30.40.10">
    <property type="entry name" value="Zinc/RING finger domain, C3HC4 (zinc finger)"/>
    <property type="match status" value="1"/>
</dbReference>
<evidence type="ECO:0000259" key="10">
    <source>
        <dbReference type="PROSITE" id="PS50002"/>
    </source>
</evidence>
<feature type="region of interest" description="Disordered" evidence="9">
    <location>
        <begin position="762"/>
        <end position="838"/>
    </location>
</feature>
<dbReference type="PROSITE" id="PS50089">
    <property type="entry name" value="ZF_RING_2"/>
    <property type="match status" value="1"/>
</dbReference>
<dbReference type="PROSITE" id="PS50002">
    <property type="entry name" value="SH3"/>
    <property type="match status" value="1"/>
</dbReference>
<sequence length="907" mass="101301">MSQVQGPGLADLEKELGCSICTELLYQPLTLLDCLHTFCGSCLKEWFSAQGSRRRPSGTAPRFTCPSCRAEVRGTRPNATVTTLLDMVLLSQPDRARTTEEKVEIAQRYKHGESVFPQPLSENESSDDEDDRRVLDEIRELSLQESRSQARREARRAGHSDHARDRSSNPERRAEDGRSRRRRDEDPERQPRSRRTSADAERTRRIEHQSSLRSLLSLSSEAENMEEEIMRQIIEEGLLDDINLDNLGPLQEEELSERIADAYRRRHMQQPRSRHGQEQTQSSNTSSHTRQRSQSAVRSGEGATTSRDHNDRRPPISRPHLLDSTTSRPTRSHQRRNSEQASTQRRTSPVRVNQASTSDDTLRPATRSASDMTSERTRGGQLGRPRTESSSRTRRATESDQGISDVWMGGGRERPSRNTTSQSATNSPTAVNSPSNSSHTSTPTDRVIPTLSSPLVPPRSERRPRSSRTNVSSTQNTPYAEPSVSCNSCGKRNIQYDLHKRCVKCNDGNYHLCLRCYRNGEGCPHWSGFSKSSQAAFELILASSNNRPAQISDAGHLFTSLKYERARESAQVAKNGDRQFTNDNPARRLQTGLFCDICFSSANECYWKCSECNEGEWGFCNHCVNQGRCCTHPLLPIRRFSGSSASSAAATPAEGASHVPTQPNTESFKILSFSTNCDICTYPIPASVTRFHCAQCNDGDYDVCTNCYLKLVATSKISKDNGHNGWRRCLAGHRMIVVGFEDREDGQRRSIVKDLVGGHALKDEHVNRSPSSSPAINGPIASPELGNGDWSWREGQGQERRKKASRQRGPITSPFSSSDPTGSNTGTPTSPYPAPLRRFPPNGGVGLVVYALWSWYPEDEVVDELVFPRGADIKEVENINDDWYWGCYAGRTGLFPGSHVKVIKEIS</sequence>
<feature type="compositionally biased region" description="Low complexity" evidence="9">
    <location>
        <begin position="432"/>
        <end position="444"/>
    </location>
</feature>
<evidence type="ECO:0000256" key="3">
    <source>
        <dbReference type="ARBA" id="ARBA00022723"/>
    </source>
</evidence>
<keyword evidence="6" id="KW-0832">Ubl conjugation</keyword>
<evidence type="ECO:0008006" key="14">
    <source>
        <dbReference type="Google" id="ProtNLM"/>
    </source>
</evidence>
<feature type="compositionally biased region" description="Polar residues" evidence="9">
    <location>
        <begin position="469"/>
        <end position="485"/>
    </location>
</feature>
<dbReference type="Gene3D" id="2.30.30.40">
    <property type="entry name" value="SH3 Domains"/>
    <property type="match status" value="1"/>
</dbReference>
<comment type="similarity">
    <text evidence="1">Belongs to the SH3RF family.</text>
</comment>
<dbReference type="InterPro" id="IPR000433">
    <property type="entry name" value="Znf_ZZ"/>
</dbReference>
<evidence type="ECO:0000313" key="13">
    <source>
        <dbReference type="Proteomes" id="UP001149074"/>
    </source>
</evidence>
<evidence type="ECO:0000256" key="5">
    <source>
        <dbReference type="ARBA" id="ARBA00022833"/>
    </source>
</evidence>
<gene>
    <name evidence="12" type="ORF">N7532_008354</name>
</gene>
<dbReference type="InterPro" id="IPR013083">
    <property type="entry name" value="Znf_RING/FYVE/PHD"/>
</dbReference>
<organism evidence="12 13">
    <name type="scientific">Penicillium argentinense</name>
    <dbReference type="NCBI Taxonomy" id="1131581"/>
    <lineage>
        <taxon>Eukaryota</taxon>
        <taxon>Fungi</taxon>
        <taxon>Dikarya</taxon>
        <taxon>Ascomycota</taxon>
        <taxon>Pezizomycotina</taxon>
        <taxon>Eurotiomycetes</taxon>
        <taxon>Eurotiomycetidae</taxon>
        <taxon>Eurotiales</taxon>
        <taxon>Aspergillaceae</taxon>
        <taxon>Penicillium</taxon>
    </lineage>
</organism>
<dbReference type="Gene3D" id="3.30.60.90">
    <property type="match status" value="1"/>
</dbReference>
<evidence type="ECO:0000256" key="2">
    <source>
        <dbReference type="ARBA" id="ARBA00022443"/>
    </source>
</evidence>
<dbReference type="Proteomes" id="UP001149074">
    <property type="component" value="Unassembled WGS sequence"/>
</dbReference>
<name>A0A9W9K1T7_9EURO</name>
<dbReference type="EMBL" id="JAPQKI010000009">
    <property type="protein sequence ID" value="KAJ5089670.1"/>
    <property type="molecule type" value="Genomic_DNA"/>
</dbReference>
<dbReference type="InterPro" id="IPR018957">
    <property type="entry name" value="Znf_C3HC4_RING-type"/>
</dbReference>
<dbReference type="GO" id="GO:0016567">
    <property type="term" value="P:protein ubiquitination"/>
    <property type="evidence" value="ECO:0007669"/>
    <property type="project" value="TreeGrafter"/>
</dbReference>
<evidence type="ECO:0000256" key="7">
    <source>
        <dbReference type="PROSITE-ProRule" id="PRU00175"/>
    </source>
</evidence>
<evidence type="ECO:0000256" key="8">
    <source>
        <dbReference type="PROSITE-ProRule" id="PRU00192"/>
    </source>
</evidence>
<protein>
    <recommendedName>
        <fullName evidence="14">RING-type domain-containing protein</fullName>
    </recommendedName>
</protein>
<dbReference type="SMART" id="SM00184">
    <property type="entry name" value="RING"/>
    <property type="match status" value="1"/>
</dbReference>
<evidence type="ECO:0000256" key="9">
    <source>
        <dbReference type="SAM" id="MobiDB-lite"/>
    </source>
</evidence>
<reference evidence="12" key="1">
    <citation type="submission" date="2022-11" db="EMBL/GenBank/DDBJ databases">
        <authorList>
            <person name="Petersen C."/>
        </authorList>
    </citation>
    <scope>NUCLEOTIDE SEQUENCE</scope>
    <source>
        <strain evidence="12">IBT 30761</strain>
    </source>
</reference>